<name>A0A6B3BNP7_9ACTN</name>
<gene>
    <name evidence="1" type="ORF">G3I71_07995</name>
</gene>
<accession>A0A6B3BNP7</accession>
<comment type="caution">
    <text evidence="1">The sequence shown here is derived from an EMBL/GenBank/DDBJ whole genome shotgun (WGS) entry which is preliminary data.</text>
</comment>
<dbReference type="EMBL" id="JAAGLU010000005">
    <property type="protein sequence ID" value="NEC85763.1"/>
    <property type="molecule type" value="Genomic_DNA"/>
</dbReference>
<dbReference type="AlphaFoldDB" id="A0A6B3BNP7"/>
<proteinExistence type="predicted"/>
<reference evidence="1" key="1">
    <citation type="submission" date="2020-01" db="EMBL/GenBank/DDBJ databases">
        <title>Insect and environment-associated Actinomycetes.</title>
        <authorList>
            <person name="Currrie C."/>
            <person name="Chevrette M."/>
            <person name="Carlson C."/>
            <person name="Stubbendieck R."/>
            <person name="Wendt-Pienkowski E."/>
        </authorList>
    </citation>
    <scope>NUCLEOTIDE SEQUENCE</scope>
    <source>
        <strain evidence="1">SID12501</strain>
    </source>
</reference>
<organism evidence="1">
    <name type="scientific">Streptomyces sp. SID12501</name>
    <dbReference type="NCBI Taxonomy" id="2706042"/>
    <lineage>
        <taxon>Bacteria</taxon>
        <taxon>Bacillati</taxon>
        <taxon>Actinomycetota</taxon>
        <taxon>Actinomycetes</taxon>
        <taxon>Kitasatosporales</taxon>
        <taxon>Streptomycetaceae</taxon>
        <taxon>Streptomyces</taxon>
    </lineage>
</organism>
<evidence type="ECO:0000313" key="1">
    <source>
        <dbReference type="EMBL" id="NEC85763.1"/>
    </source>
</evidence>
<sequence length="54" mass="6368">MVRRLRTSTYKGLAKTIEFDAKTDQFHLVNGLFLHRVENGSPRFLGRYDKVRKT</sequence>
<dbReference type="RefSeq" id="WP_164313197.1">
    <property type="nucleotide sequence ID" value="NZ_JAAGLU010000005.1"/>
</dbReference>
<protein>
    <submittedName>
        <fullName evidence="1">Uncharacterized protein</fullName>
    </submittedName>
</protein>